<evidence type="ECO:0000256" key="1">
    <source>
        <dbReference type="SAM" id="SignalP"/>
    </source>
</evidence>
<reference evidence="2 3" key="1">
    <citation type="submission" date="2019-07" db="EMBL/GenBank/DDBJ databases">
        <title>The draft genome sequence of Aquimarina algiphila M91.</title>
        <authorList>
            <person name="Meng X."/>
        </authorList>
    </citation>
    <scope>NUCLEOTIDE SEQUENCE [LARGE SCALE GENOMIC DNA]</scope>
    <source>
        <strain evidence="2 3">M91</strain>
    </source>
</reference>
<dbReference type="Proteomes" id="UP000318833">
    <property type="component" value="Unassembled WGS sequence"/>
</dbReference>
<feature type="signal peptide" evidence="1">
    <location>
        <begin position="1"/>
        <end position="21"/>
    </location>
</feature>
<accession>A0A554VRP4</accession>
<name>A0A554VRP4_9FLAO</name>
<dbReference type="AlphaFoldDB" id="A0A554VRP4"/>
<sequence>MTTLRTLLVAVLLSTSLTASASTIGDNDNTSKEVVNTLNNKLQVSVNGMFVTVDSVEKYSGVKIKLFVADTMEHITTKKSSNEFDFTQLGAGVYTFEVEGFAPTTIEVK</sequence>
<gene>
    <name evidence="2" type="ORF">FOF46_01435</name>
</gene>
<organism evidence="2 3">
    <name type="scientific">Aquimarina algiphila</name>
    <dbReference type="NCBI Taxonomy" id="2047982"/>
    <lineage>
        <taxon>Bacteria</taxon>
        <taxon>Pseudomonadati</taxon>
        <taxon>Bacteroidota</taxon>
        <taxon>Flavobacteriia</taxon>
        <taxon>Flavobacteriales</taxon>
        <taxon>Flavobacteriaceae</taxon>
        <taxon>Aquimarina</taxon>
    </lineage>
</organism>
<keyword evidence="3" id="KW-1185">Reference proteome</keyword>
<comment type="caution">
    <text evidence="2">The sequence shown here is derived from an EMBL/GenBank/DDBJ whole genome shotgun (WGS) entry which is preliminary data.</text>
</comment>
<evidence type="ECO:0008006" key="4">
    <source>
        <dbReference type="Google" id="ProtNLM"/>
    </source>
</evidence>
<keyword evidence="1" id="KW-0732">Signal</keyword>
<dbReference type="RefSeq" id="WP_143915244.1">
    <property type="nucleotide sequence ID" value="NZ_CANMXV010000003.1"/>
</dbReference>
<evidence type="ECO:0000313" key="2">
    <source>
        <dbReference type="EMBL" id="TSE11320.1"/>
    </source>
</evidence>
<dbReference type="EMBL" id="VLNR01000002">
    <property type="protein sequence ID" value="TSE11320.1"/>
    <property type="molecule type" value="Genomic_DNA"/>
</dbReference>
<feature type="chain" id="PRO_5021962708" description="T9SS type A sorting domain-containing protein" evidence="1">
    <location>
        <begin position="22"/>
        <end position="109"/>
    </location>
</feature>
<protein>
    <recommendedName>
        <fullName evidence="4">T9SS type A sorting domain-containing protein</fullName>
    </recommendedName>
</protein>
<evidence type="ECO:0000313" key="3">
    <source>
        <dbReference type="Proteomes" id="UP000318833"/>
    </source>
</evidence>
<proteinExistence type="predicted"/>